<gene>
    <name evidence="1" type="ORF">ACETWP_05945</name>
</gene>
<dbReference type="Gene3D" id="1.10.287.1060">
    <property type="entry name" value="ESAT-6-like"/>
    <property type="match status" value="1"/>
</dbReference>
<comment type="caution">
    <text evidence="1">The sequence shown here is derived from an EMBL/GenBank/DDBJ whole genome shotgun (WGS) entry which is preliminary data.</text>
</comment>
<evidence type="ECO:0000313" key="2">
    <source>
        <dbReference type="Proteomes" id="UP001575652"/>
    </source>
</evidence>
<protein>
    <recommendedName>
        <fullName evidence="3">WXG100 family type VII secretion target</fullName>
    </recommendedName>
</protein>
<evidence type="ECO:0008006" key="3">
    <source>
        <dbReference type="Google" id="ProtNLM"/>
    </source>
</evidence>
<sequence length="103" mass="11358">MSKGDKDTISFDEGAAARIESDILRIAGRIETIIGDREQQKKFVADNWEDAQNREGYDSKESDWILAANDTLGLVRDARELLSKNQTTAADTGKQVGSIVESI</sequence>
<proteinExistence type="predicted"/>
<reference evidence="1 2" key="1">
    <citation type="submission" date="2024-09" db="EMBL/GenBank/DDBJ databases">
        <authorList>
            <person name="Salinas-Garcia M.A."/>
            <person name="Prieme A."/>
        </authorList>
    </citation>
    <scope>NUCLEOTIDE SEQUENCE [LARGE SCALE GENOMIC DNA]</scope>
    <source>
        <strain evidence="1 2">DSM 21081</strain>
    </source>
</reference>
<organism evidence="1 2">
    <name type="scientific">Arthrobacter halodurans</name>
    <dbReference type="NCBI Taxonomy" id="516699"/>
    <lineage>
        <taxon>Bacteria</taxon>
        <taxon>Bacillati</taxon>
        <taxon>Actinomycetota</taxon>
        <taxon>Actinomycetes</taxon>
        <taxon>Micrococcales</taxon>
        <taxon>Micrococcaceae</taxon>
        <taxon>Arthrobacter</taxon>
    </lineage>
</organism>
<evidence type="ECO:0000313" key="1">
    <source>
        <dbReference type="EMBL" id="MFB0834125.1"/>
    </source>
</evidence>
<name>A0ABV4UKJ7_9MICC</name>
<dbReference type="Proteomes" id="UP001575652">
    <property type="component" value="Unassembled WGS sequence"/>
</dbReference>
<keyword evidence="2" id="KW-1185">Reference proteome</keyword>
<accession>A0ABV4UKJ7</accession>
<dbReference type="RefSeq" id="WP_373971291.1">
    <property type="nucleotide sequence ID" value="NZ_JBHDLJ010000003.1"/>
</dbReference>
<dbReference type="EMBL" id="JBHDLJ010000003">
    <property type="protein sequence ID" value="MFB0834125.1"/>
    <property type="molecule type" value="Genomic_DNA"/>
</dbReference>